<organism evidence="1 2">
    <name type="scientific">Ampelomyces quisqualis</name>
    <name type="common">Powdery mildew agent</name>
    <dbReference type="NCBI Taxonomy" id="50730"/>
    <lineage>
        <taxon>Eukaryota</taxon>
        <taxon>Fungi</taxon>
        <taxon>Dikarya</taxon>
        <taxon>Ascomycota</taxon>
        <taxon>Pezizomycotina</taxon>
        <taxon>Dothideomycetes</taxon>
        <taxon>Pleosporomycetidae</taxon>
        <taxon>Pleosporales</taxon>
        <taxon>Pleosporineae</taxon>
        <taxon>Phaeosphaeriaceae</taxon>
        <taxon>Ampelomyces</taxon>
    </lineage>
</organism>
<name>A0A6A5R226_AMPQU</name>
<accession>A0A6A5R226</accession>
<dbReference type="AlphaFoldDB" id="A0A6A5R226"/>
<keyword evidence="2" id="KW-1185">Reference proteome</keyword>
<dbReference type="Proteomes" id="UP000800096">
    <property type="component" value="Unassembled WGS sequence"/>
</dbReference>
<protein>
    <submittedName>
        <fullName evidence="1">Uncharacterized protein</fullName>
    </submittedName>
</protein>
<evidence type="ECO:0000313" key="2">
    <source>
        <dbReference type="Proteomes" id="UP000800096"/>
    </source>
</evidence>
<sequence length="84" mass="9206">MLDGVALLWPAVYFLSQSLKLPLFEVPPDSWSPIVCVARRPHSYLLGLIIDLAAKLCAALLLDAALSSPQLPVTDTARLRRHTV</sequence>
<gene>
    <name evidence="1" type="ORF">BDU57DRAFT_508311</name>
</gene>
<dbReference type="EMBL" id="ML979132">
    <property type="protein sequence ID" value="KAF1920157.1"/>
    <property type="molecule type" value="Genomic_DNA"/>
</dbReference>
<reference evidence="1" key="1">
    <citation type="journal article" date="2020" name="Stud. Mycol.">
        <title>101 Dothideomycetes genomes: a test case for predicting lifestyles and emergence of pathogens.</title>
        <authorList>
            <person name="Haridas S."/>
            <person name="Albert R."/>
            <person name="Binder M."/>
            <person name="Bloem J."/>
            <person name="Labutti K."/>
            <person name="Salamov A."/>
            <person name="Andreopoulos B."/>
            <person name="Baker S."/>
            <person name="Barry K."/>
            <person name="Bills G."/>
            <person name="Bluhm B."/>
            <person name="Cannon C."/>
            <person name="Castanera R."/>
            <person name="Culley D."/>
            <person name="Daum C."/>
            <person name="Ezra D."/>
            <person name="Gonzalez J."/>
            <person name="Henrissat B."/>
            <person name="Kuo A."/>
            <person name="Liang C."/>
            <person name="Lipzen A."/>
            <person name="Lutzoni F."/>
            <person name="Magnuson J."/>
            <person name="Mondo S."/>
            <person name="Nolan M."/>
            <person name="Ohm R."/>
            <person name="Pangilinan J."/>
            <person name="Park H.-J."/>
            <person name="Ramirez L."/>
            <person name="Alfaro M."/>
            <person name="Sun H."/>
            <person name="Tritt A."/>
            <person name="Yoshinaga Y."/>
            <person name="Zwiers L.-H."/>
            <person name="Turgeon B."/>
            <person name="Goodwin S."/>
            <person name="Spatafora J."/>
            <person name="Crous P."/>
            <person name="Grigoriev I."/>
        </authorList>
    </citation>
    <scope>NUCLEOTIDE SEQUENCE</scope>
    <source>
        <strain evidence="1">HMLAC05119</strain>
    </source>
</reference>
<proteinExistence type="predicted"/>
<evidence type="ECO:0000313" key="1">
    <source>
        <dbReference type="EMBL" id="KAF1920157.1"/>
    </source>
</evidence>